<dbReference type="Pfam" id="PF17987">
    <property type="entry name" value="PMT2_N"/>
    <property type="match status" value="1"/>
</dbReference>
<dbReference type="EMBL" id="BTRK01000004">
    <property type="protein sequence ID" value="GMR50840.1"/>
    <property type="molecule type" value="Genomic_DNA"/>
</dbReference>
<protein>
    <recommendedName>
        <fullName evidence="5">phosphoethanolamine N-methyltransferase</fullName>
        <ecNumber evidence="5">2.1.1.103</ecNumber>
    </recommendedName>
</protein>
<gene>
    <name evidence="10" type="ORF">PMAYCL1PPCAC_21035</name>
</gene>
<comment type="pathway">
    <text evidence="1">Phospholipid metabolism; phosphatidylcholine biosynthesis.</text>
</comment>
<comment type="catalytic activity">
    <reaction evidence="6">
        <text>N,N-dimethylethanolamine phosphate + S-adenosyl-L-methionine = phosphocholine + S-adenosyl-L-homocysteine + H(+)</text>
        <dbReference type="Rhea" id="RHEA:25325"/>
        <dbReference type="ChEBI" id="CHEBI:15378"/>
        <dbReference type="ChEBI" id="CHEBI:57856"/>
        <dbReference type="ChEBI" id="CHEBI:58641"/>
        <dbReference type="ChEBI" id="CHEBI:59789"/>
        <dbReference type="ChEBI" id="CHEBI:295975"/>
        <dbReference type="EC" id="2.1.1.103"/>
    </reaction>
    <physiologicalReaction direction="left-to-right" evidence="6">
        <dbReference type="Rhea" id="RHEA:25326"/>
    </physiologicalReaction>
</comment>
<accession>A0AAN5CUP1</accession>
<dbReference type="CDD" id="cd02440">
    <property type="entry name" value="AdoMet_MTases"/>
    <property type="match status" value="1"/>
</dbReference>
<reference evidence="11" key="1">
    <citation type="submission" date="2022-10" db="EMBL/GenBank/DDBJ databases">
        <title>Genome assembly of Pristionchus species.</title>
        <authorList>
            <person name="Yoshida K."/>
            <person name="Sommer R.J."/>
        </authorList>
    </citation>
    <scope>NUCLEOTIDE SEQUENCE [LARGE SCALE GENOMIC DNA]</scope>
    <source>
        <strain evidence="11">RS5460</strain>
    </source>
</reference>
<feature type="domain" description="Methyltransferase type 11" evidence="8">
    <location>
        <begin position="228"/>
        <end position="325"/>
    </location>
</feature>
<feature type="domain" description="Phosphoethanolamine N-methyltransferase 2 N-terminal" evidence="9">
    <location>
        <begin position="39"/>
        <end position="166"/>
    </location>
</feature>
<keyword evidence="3" id="KW-0489">Methyltransferase</keyword>
<comment type="pathway">
    <text evidence="2">Lipid metabolism.</text>
</comment>
<sequence>MSATERQIVRLVRAAAPGEIKQTALLSRSTSSLQFTGLLSTSKHFEVASLESLVGIDLIVADKILVADGLITKEGLHGATLDAFLLSALSALNTGGVLVVREDLSSDASPRVTLPSLTDYVDVFRRDIAGKYVGFDFYCAEQVDSSIYLNGNYLDFVWILRKKEFTPPAADAATVTFRDFLDKTQYTNTGIGAYEWMFGKDFISPGGYDENIRVLEQFGGFKYGAKMLDIGSGIGGGVRQAAAVYGLQVTGVDLSANMLTEAIVRVHDEKDSRVNYSICDAVTYDFGENVYDYIFSRDCIQHITDQDALFKNIYKSLKPGGVILITMYGKGKGAWTEAFKKYNDQRFYHLQTLDEVKERAIKHGFEAVHVENMTERFREILTHERAHLEKEKVDFFKHYTQAEFDSLYNGWSAKLKYIEADNHNWNLFRARKPAH</sequence>
<comment type="catalytic activity">
    <reaction evidence="7">
        <text>N-methylethanolamine phosphate + S-adenosyl-L-methionine = N,N-dimethylethanolamine phosphate + S-adenosyl-L-homocysteine + H(+)</text>
        <dbReference type="Rhea" id="RHEA:25321"/>
        <dbReference type="ChEBI" id="CHEBI:15378"/>
        <dbReference type="ChEBI" id="CHEBI:57781"/>
        <dbReference type="ChEBI" id="CHEBI:57856"/>
        <dbReference type="ChEBI" id="CHEBI:58641"/>
        <dbReference type="ChEBI" id="CHEBI:59789"/>
        <dbReference type="EC" id="2.1.1.103"/>
    </reaction>
    <physiologicalReaction direction="left-to-right" evidence="7">
        <dbReference type="Rhea" id="RHEA:25322"/>
    </physiologicalReaction>
</comment>
<dbReference type="Proteomes" id="UP001328107">
    <property type="component" value="Unassembled WGS sequence"/>
</dbReference>
<dbReference type="GO" id="GO:0032259">
    <property type="term" value="P:methylation"/>
    <property type="evidence" value="ECO:0007669"/>
    <property type="project" value="UniProtKB-KW"/>
</dbReference>
<evidence type="ECO:0000256" key="4">
    <source>
        <dbReference type="ARBA" id="ARBA00022679"/>
    </source>
</evidence>
<evidence type="ECO:0000256" key="1">
    <source>
        <dbReference type="ARBA" id="ARBA00004969"/>
    </source>
</evidence>
<evidence type="ECO:0000256" key="6">
    <source>
        <dbReference type="ARBA" id="ARBA00047619"/>
    </source>
</evidence>
<dbReference type="InterPro" id="IPR029063">
    <property type="entry name" value="SAM-dependent_MTases_sf"/>
</dbReference>
<dbReference type="AlphaFoldDB" id="A0AAN5CUP1"/>
<evidence type="ECO:0000256" key="2">
    <source>
        <dbReference type="ARBA" id="ARBA00005189"/>
    </source>
</evidence>
<comment type="caution">
    <text evidence="10">The sequence shown here is derived from an EMBL/GenBank/DDBJ whole genome shotgun (WGS) entry which is preliminary data.</text>
</comment>
<evidence type="ECO:0000256" key="5">
    <source>
        <dbReference type="ARBA" id="ARBA00035674"/>
    </source>
</evidence>
<evidence type="ECO:0000259" key="9">
    <source>
        <dbReference type="Pfam" id="PF17987"/>
    </source>
</evidence>
<organism evidence="10 11">
    <name type="scientific">Pristionchus mayeri</name>
    <dbReference type="NCBI Taxonomy" id="1317129"/>
    <lineage>
        <taxon>Eukaryota</taxon>
        <taxon>Metazoa</taxon>
        <taxon>Ecdysozoa</taxon>
        <taxon>Nematoda</taxon>
        <taxon>Chromadorea</taxon>
        <taxon>Rhabditida</taxon>
        <taxon>Rhabditina</taxon>
        <taxon>Diplogasteromorpha</taxon>
        <taxon>Diplogasteroidea</taxon>
        <taxon>Neodiplogasteridae</taxon>
        <taxon>Pristionchus</taxon>
    </lineage>
</organism>
<dbReference type="PANTHER" id="PTHR44307">
    <property type="entry name" value="PHOSPHOETHANOLAMINE METHYLTRANSFERASE"/>
    <property type="match status" value="1"/>
</dbReference>
<dbReference type="Gene3D" id="3.40.50.150">
    <property type="entry name" value="Vaccinia Virus protein VP39"/>
    <property type="match status" value="1"/>
</dbReference>
<evidence type="ECO:0000313" key="11">
    <source>
        <dbReference type="Proteomes" id="UP001328107"/>
    </source>
</evidence>
<dbReference type="InterPro" id="IPR013216">
    <property type="entry name" value="Methyltransf_11"/>
</dbReference>
<dbReference type="InterPro" id="IPR040516">
    <property type="entry name" value="PMT2_N"/>
</dbReference>
<evidence type="ECO:0000313" key="10">
    <source>
        <dbReference type="EMBL" id="GMR50840.1"/>
    </source>
</evidence>
<proteinExistence type="predicted"/>
<evidence type="ECO:0000256" key="7">
    <source>
        <dbReference type="ARBA" id="ARBA00047841"/>
    </source>
</evidence>
<keyword evidence="4" id="KW-0808">Transferase</keyword>
<dbReference type="PANTHER" id="PTHR44307:SF2">
    <property type="entry name" value="PHOSPHOETHANOLAMINE METHYLTRANSFERASE ISOFORM X1"/>
    <property type="match status" value="1"/>
</dbReference>
<dbReference type="EC" id="2.1.1.103" evidence="5"/>
<evidence type="ECO:0000259" key="8">
    <source>
        <dbReference type="Pfam" id="PF08241"/>
    </source>
</evidence>
<keyword evidence="11" id="KW-1185">Reference proteome</keyword>
<dbReference type="GO" id="GO:0000234">
    <property type="term" value="F:phosphoethanolamine N-methyltransferase activity"/>
    <property type="evidence" value="ECO:0007669"/>
    <property type="project" value="UniProtKB-EC"/>
</dbReference>
<dbReference type="SUPFAM" id="SSF53335">
    <property type="entry name" value="S-adenosyl-L-methionine-dependent methyltransferases"/>
    <property type="match status" value="1"/>
</dbReference>
<name>A0AAN5CUP1_9BILA</name>
<evidence type="ECO:0000256" key="3">
    <source>
        <dbReference type="ARBA" id="ARBA00022603"/>
    </source>
</evidence>
<dbReference type="Pfam" id="PF08241">
    <property type="entry name" value="Methyltransf_11"/>
    <property type="match status" value="1"/>
</dbReference>